<accession>A0A1M7ZJD7</accession>
<dbReference type="STRING" id="1073327.SAMN04488108_3750"/>
<sequence>MKKLLYVLLFGTLMFSCTETEKPNNPEIPGSIFIKANGNFLNGDWKGWVIIQSRDGSYLEMKEIIKNGEVMFENLENYTYHLTFLTKNPTPNGDEVYTGMSYLDVPIGETYTLGLPNGNSQFKSRQGEFGISLAHTSEVVGAYGSSSDGVLSFTSYYNPNQVNIIQGYSSEASDYLIVAYDDQGNYRHKFLKDVSVNGSYSINFYEMNPFDKIISISSNIAPNANYEVIALNENEYRFSYGNVLTSTNFGAAPGASNYNLGFLDLFKLYDVKFNFRKEGNELFYRKIGAAPSKIEIPSTLDFSISNSSLYNFQSKLPIWANQFLASVYKNEISEEGSKFFSFWVQGKESNFSLIFPEELKSQVPFLNDSENLNMSSVRAIKSSYSYDELVRNILIEVPVKYEYEYFSSIKSSN</sequence>
<proteinExistence type="predicted"/>
<dbReference type="PROSITE" id="PS51257">
    <property type="entry name" value="PROKAR_LIPOPROTEIN"/>
    <property type="match status" value="1"/>
</dbReference>
<protein>
    <submittedName>
        <fullName evidence="1">Uncharacterized protein</fullName>
    </submittedName>
</protein>
<dbReference type="EMBL" id="FRXN01000006">
    <property type="protein sequence ID" value="SHO64932.1"/>
    <property type="molecule type" value="Genomic_DNA"/>
</dbReference>
<organism evidence="1 2">
    <name type="scientific">Algoriphagus zhangzhouensis</name>
    <dbReference type="NCBI Taxonomy" id="1073327"/>
    <lineage>
        <taxon>Bacteria</taxon>
        <taxon>Pseudomonadati</taxon>
        <taxon>Bacteroidota</taxon>
        <taxon>Cytophagia</taxon>
        <taxon>Cytophagales</taxon>
        <taxon>Cyclobacteriaceae</taxon>
        <taxon>Algoriphagus</taxon>
    </lineage>
</organism>
<evidence type="ECO:0000313" key="1">
    <source>
        <dbReference type="EMBL" id="SHO64932.1"/>
    </source>
</evidence>
<keyword evidence="2" id="KW-1185">Reference proteome</keyword>
<reference evidence="2" key="1">
    <citation type="submission" date="2016-12" db="EMBL/GenBank/DDBJ databases">
        <authorList>
            <person name="Varghese N."/>
            <person name="Submissions S."/>
        </authorList>
    </citation>
    <scope>NUCLEOTIDE SEQUENCE [LARGE SCALE GENOMIC DNA]</scope>
    <source>
        <strain evidence="2">DSM 25035</strain>
    </source>
</reference>
<dbReference type="RefSeq" id="WP_073573347.1">
    <property type="nucleotide sequence ID" value="NZ_FRXN01000006.1"/>
</dbReference>
<dbReference type="OrthoDB" id="827556at2"/>
<name>A0A1M7ZJD7_9BACT</name>
<evidence type="ECO:0000313" key="2">
    <source>
        <dbReference type="Proteomes" id="UP000184609"/>
    </source>
</evidence>
<gene>
    <name evidence="1" type="ORF">SAMN04488108_3750</name>
</gene>
<dbReference type="AlphaFoldDB" id="A0A1M7ZJD7"/>
<dbReference type="Proteomes" id="UP000184609">
    <property type="component" value="Unassembled WGS sequence"/>
</dbReference>